<evidence type="ECO:0000313" key="3">
    <source>
        <dbReference type="Proteomes" id="UP000321606"/>
    </source>
</evidence>
<organism evidence="2 3">
    <name type="scientific">Pseudoleptotrichia goodfellowii</name>
    <dbReference type="NCBI Taxonomy" id="157692"/>
    <lineage>
        <taxon>Bacteria</taxon>
        <taxon>Fusobacteriati</taxon>
        <taxon>Fusobacteriota</taxon>
        <taxon>Fusobacteriia</taxon>
        <taxon>Fusobacteriales</taxon>
        <taxon>Leptotrichiaceae</taxon>
        <taxon>Pseudoleptotrichia</taxon>
    </lineage>
</organism>
<dbReference type="Pfam" id="PF03724">
    <property type="entry name" value="META"/>
    <property type="match status" value="1"/>
</dbReference>
<dbReference type="AlphaFoldDB" id="A0A510JA41"/>
<dbReference type="RefSeq" id="WP_026737561.1">
    <property type="nucleotide sequence ID" value="NZ_AP019822.1"/>
</dbReference>
<dbReference type="InterPro" id="IPR005184">
    <property type="entry name" value="DUF306_Meta_HslJ"/>
</dbReference>
<evidence type="ECO:0000259" key="1">
    <source>
        <dbReference type="Pfam" id="PF03724"/>
    </source>
</evidence>
<sequence length="149" mass="16895">MKTKIILILVSIFLVFNISFSASVRTRKRAVTSNIKQKIVNTQWKLIKISDDDVSKRGITLNISKDELSGKSGVNNYFGGYKVNGKKISVSKLAVTAMAGSNEKMDLEQDYLDILENVKRIELQNDKLIMKTDLGEILTFTREKDFIPY</sequence>
<protein>
    <recommendedName>
        <fullName evidence="1">DUF306 domain-containing protein</fullName>
    </recommendedName>
</protein>
<feature type="domain" description="DUF306" evidence="1">
    <location>
        <begin position="37"/>
        <end position="140"/>
    </location>
</feature>
<dbReference type="PANTHER" id="PTHR35535:SF1">
    <property type="entry name" value="HEAT SHOCK PROTEIN HSLJ"/>
    <property type="match status" value="1"/>
</dbReference>
<dbReference type="Proteomes" id="UP000321606">
    <property type="component" value="Chromosome"/>
</dbReference>
<evidence type="ECO:0000313" key="2">
    <source>
        <dbReference type="EMBL" id="BBM36182.1"/>
    </source>
</evidence>
<dbReference type="OrthoDB" id="95216at2"/>
<dbReference type="KEGG" id="lgo:JCM16774_1114"/>
<dbReference type="InterPro" id="IPR053147">
    <property type="entry name" value="Hsp_HslJ-like"/>
</dbReference>
<dbReference type="InterPro" id="IPR038670">
    <property type="entry name" value="HslJ-like_sf"/>
</dbReference>
<reference evidence="2 3" key="1">
    <citation type="submission" date="2019-07" db="EMBL/GenBank/DDBJ databases">
        <title>Complete Genome Sequence of Leptotrichia goodfellowii Strain JCM 16774.</title>
        <authorList>
            <person name="Watanabe S."/>
            <person name="Cui L."/>
        </authorList>
    </citation>
    <scope>NUCLEOTIDE SEQUENCE [LARGE SCALE GENOMIC DNA]</scope>
    <source>
        <strain evidence="2 3">JCM16774</strain>
    </source>
</reference>
<proteinExistence type="predicted"/>
<dbReference type="PANTHER" id="PTHR35535">
    <property type="entry name" value="HEAT SHOCK PROTEIN HSLJ"/>
    <property type="match status" value="1"/>
</dbReference>
<name>A0A510JA41_9FUSO</name>
<gene>
    <name evidence="2" type="ORF">JCM16774_1114</name>
</gene>
<dbReference type="STRING" id="714315.GCA_000516535_01108"/>
<dbReference type="EMBL" id="AP019822">
    <property type="protein sequence ID" value="BBM36182.1"/>
    <property type="molecule type" value="Genomic_DNA"/>
</dbReference>
<dbReference type="Gene3D" id="2.40.128.270">
    <property type="match status" value="1"/>
</dbReference>
<accession>A0A510JA41</accession>